<reference evidence="1" key="1">
    <citation type="submission" date="2010-04" db="EMBL/GenBank/DDBJ databases">
        <title>Genomic organization of the Mal d 1 gene cluster on apple (Malus x domestica) linkage group 16.</title>
        <authorList>
            <person name="Pagliarani G."/>
            <person name="Paris R."/>
            <person name="Arens P."/>
            <person name="Tartarini S."/>
            <person name="Peters S."/>
            <person name="van de Weg E."/>
        </authorList>
    </citation>
    <scope>NUCLEOTIDE SEQUENCE</scope>
</reference>
<evidence type="ECO:0000313" key="1">
    <source>
        <dbReference type="EMBL" id="CBL94147.1"/>
    </source>
</evidence>
<proteinExistence type="predicted"/>
<dbReference type="AlphaFoldDB" id="E4Z8M4"/>
<name>E4Z8M4_MALDO</name>
<accession>E4Z8M4</accession>
<protein>
    <submittedName>
        <fullName evidence="1">Uncharacterized protein</fullName>
    </submittedName>
</protein>
<organism evidence="1">
    <name type="scientific">Malus domestica</name>
    <name type="common">Apple</name>
    <name type="synonym">Pyrus malus</name>
    <dbReference type="NCBI Taxonomy" id="3750"/>
    <lineage>
        <taxon>Eukaryota</taxon>
        <taxon>Viridiplantae</taxon>
        <taxon>Streptophyta</taxon>
        <taxon>Embryophyta</taxon>
        <taxon>Tracheophyta</taxon>
        <taxon>Spermatophyta</taxon>
        <taxon>Magnoliopsida</taxon>
        <taxon>eudicotyledons</taxon>
        <taxon>Gunneridae</taxon>
        <taxon>Pentapetalae</taxon>
        <taxon>rosids</taxon>
        <taxon>fabids</taxon>
        <taxon>Rosales</taxon>
        <taxon>Rosaceae</taxon>
        <taxon>Amygdaloideae</taxon>
        <taxon>Maleae</taxon>
        <taxon>Malus</taxon>
    </lineage>
</organism>
<dbReference type="EMBL" id="FN823234">
    <property type="protein sequence ID" value="CBL94147.1"/>
    <property type="molecule type" value="Genomic_DNA"/>
</dbReference>
<sequence>MEIVYSEGEYMGGAMHVGGYKAMTVLRKVAWEGQSQRDTCRHQKPIIARHVSTSKANHNTTRVNVKMKLETLFYK</sequence>